<dbReference type="CDD" id="cd02440">
    <property type="entry name" value="AdoMet_MTases"/>
    <property type="match status" value="1"/>
</dbReference>
<dbReference type="SUPFAM" id="SSF53335">
    <property type="entry name" value="S-adenosyl-L-methionine-dependent methyltransferases"/>
    <property type="match status" value="1"/>
</dbReference>
<protein>
    <submittedName>
        <fullName evidence="1">Methionine biosynthesis protein MetW</fullName>
    </submittedName>
</protein>
<evidence type="ECO:0000313" key="2">
    <source>
        <dbReference type="Proteomes" id="UP000742786"/>
    </source>
</evidence>
<gene>
    <name evidence="1" type="ORF">GTOL_12515</name>
</gene>
<dbReference type="AlphaFoldDB" id="A0A916J4X6"/>
<proteinExistence type="predicted"/>
<dbReference type="Pfam" id="PF07021">
    <property type="entry name" value="MetW"/>
    <property type="match status" value="1"/>
</dbReference>
<dbReference type="EMBL" id="CAJQUM010000001">
    <property type="protein sequence ID" value="CAG4884632.1"/>
    <property type="molecule type" value="Genomic_DNA"/>
</dbReference>
<keyword evidence="2" id="KW-1185">Reference proteome</keyword>
<organism evidence="1 2">
    <name type="scientific">Georgfuchsia toluolica</name>
    <dbReference type="NCBI Taxonomy" id="424218"/>
    <lineage>
        <taxon>Bacteria</taxon>
        <taxon>Pseudomonadati</taxon>
        <taxon>Pseudomonadota</taxon>
        <taxon>Betaproteobacteria</taxon>
        <taxon>Nitrosomonadales</taxon>
        <taxon>Sterolibacteriaceae</taxon>
        <taxon>Georgfuchsia</taxon>
    </lineage>
</organism>
<dbReference type="Gene3D" id="3.40.50.150">
    <property type="entry name" value="Vaccinia Virus protein VP39"/>
    <property type="match status" value="1"/>
</dbReference>
<dbReference type="InterPro" id="IPR029063">
    <property type="entry name" value="SAM-dependent_MTases_sf"/>
</dbReference>
<dbReference type="Proteomes" id="UP000742786">
    <property type="component" value="Unassembled WGS sequence"/>
</dbReference>
<reference evidence="1" key="1">
    <citation type="submission" date="2021-04" db="EMBL/GenBank/DDBJ databases">
        <authorList>
            <person name="Hornung B."/>
        </authorList>
    </citation>
    <scope>NUCLEOTIDE SEQUENCE</scope>
    <source>
        <strain evidence="1">G5G6</strain>
    </source>
</reference>
<name>A0A916J4X6_9PROT</name>
<comment type="caution">
    <text evidence="1">The sequence shown here is derived from an EMBL/GenBank/DDBJ whole genome shotgun (WGS) entry which is preliminary data.</text>
</comment>
<accession>A0A916J4X6</accession>
<evidence type="ECO:0000313" key="1">
    <source>
        <dbReference type="EMBL" id="CAG4884632.1"/>
    </source>
</evidence>
<sequence length="196" mass="22255">MNAPLRADWEVIAGWVQPGERVLDLGCGDGSLLRRLIKERGVRGWGVEIDDDNVLAAIGNDINVIQSNLEAGLAGFEDGAFEHVILSHTLQAMRHTEAIVFEMLRVGREAVVSFPNFGYWKHRLDILNGHMPVSEDLPYQWYDTPNIHLCTIADFDEFCAKRDITVKERKVFDNGIEITEEQNYLGSLAVYRITRR</sequence>
<dbReference type="InterPro" id="IPR010743">
    <property type="entry name" value="Methionine_synth_MetW"/>
</dbReference>
<dbReference type="RefSeq" id="WP_220636464.1">
    <property type="nucleotide sequence ID" value="NZ_CAJQUM010000001.1"/>
</dbReference>
<dbReference type="NCBIfam" id="TIGR02081">
    <property type="entry name" value="metW"/>
    <property type="match status" value="1"/>
</dbReference>